<sequence length="56" mass="6412">MPSRFFVKIPAHRYRAARIGAILGLSWTRKRACTRAFLSVAKGLAQVRTMRLKPRV</sequence>
<organism evidence="1 2">
    <name type="scientific">Burkholderia multivorans CGD2</name>
    <dbReference type="NCBI Taxonomy" id="513052"/>
    <lineage>
        <taxon>Bacteria</taxon>
        <taxon>Pseudomonadati</taxon>
        <taxon>Pseudomonadota</taxon>
        <taxon>Betaproteobacteria</taxon>
        <taxon>Burkholderiales</taxon>
        <taxon>Burkholderiaceae</taxon>
        <taxon>Burkholderia</taxon>
        <taxon>Burkholderia cepacia complex</taxon>
    </lineage>
</organism>
<gene>
    <name evidence="1" type="ORF">BURMUCGD2_1680</name>
</gene>
<evidence type="ECO:0000313" key="1">
    <source>
        <dbReference type="EMBL" id="EEE04279.1"/>
    </source>
</evidence>
<evidence type="ECO:0000313" key="2">
    <source>
        <dbReference type="Proteomes" id="UP000004535"/>
    </source>
</evidence>
<dbReference type="EMBL" id="ACFC01000016">
    <property type="protein sequence ID" value="EEE04279.1"/>
    <property type="molecule type" value="Genomic_DNA"/>
</dbReference>
<dbReference type="AlphaFoldDB" id="B9BXV2"/>
<accession>B9BXV2</accession>
<reference evidence="1 2" key="1">
    <citation type="journal article" date="2012" name="J. Bacteriol.">
        <title>Draft Genome Sequence Determination for Cystic Fibrosis and Chronic Granulomatous Disease Burkholderia multivorans Isolates.</title>
        <authorList>
            <person name="Varga J.J."/>
            <person name="Losada L."/>
            <person name="Zelazny A.M."/>
            <person name="Brinkac L."/>
            <person name="Harkins D."/>
            <person name="Radune D."/>
            <person name="Hostetler J."/>
            <person name="Sampaio E.P."/>
            <person name="Ronning C.M."/>
            <person name="Nierman W.C."/>
            <person name="Greenberg D.E."/>
            <person name="Holland S.M."/>
            <person name="Goldberg J.B."/>
        </authorList>
    </citation>
    <scope>NUCLEOTIDE SEQUENCE [LARGE SCALE GENOMIC DNA]</scope>
    <source>
        <strain evidence="1 2">CGD2</strain>
    </source>
</reference>
<comment type="caution">
    <text evidence="1">The sequence shown here is derived from an EMBL/GenBank/DDBJ whole genome shotgun (WGS) entry which is preliminary data.</text>
</comment>
<dbReference type="Proteomes" id="UP000004535">
    <property type="component" value="Unassembled WGS sequence"/>
</dbReference>
<protein>
    <submittedName>
        <fullName evidence="1">Uncharacterized protein</fullName>
    </submittedName>
</protein>
<name>B9BXV2_9BURK</name>
<proteinExistence type="predicted"/>